<evidence type="ECO:0000256" key="9">
    <source>
        <dbReference type="ARBA" id="ARBA00022840"/>
    </source>
</evidence>
<dbReference type="InterPro" id="IPR011009">
    <property type="entry name" value="Kinase-like_dom_sf"/>
</dbReference>
<dbReference type="EMBL" id="CAKOFQ010007248">
    <property type="protein sequence ID" value="CAH1996026.1"/>
    <property type="molecule type" value="Genomic_DNA"/>
</dbReference>
<evidence type="ECO:0000256" key="6">
    <source>
        <dbReference type="ARBA" id="ARBA00022729"/>
    </source>
</evidence>
<dbReference type="GO" id="GO:0036498">
    <property type="term" value="P:IRE1-mediated unfolded protein response"/>
    <property type="evidence" value="ECO:0007669"/>
    <property type="project" value="TreeGrafter"/>
</dbReference>
<dbReference type="InterPro" id="IPR000719">
    <property type="entry name" value="Prot_kinase_dom"/>
</dbReference>
<evidence type="ECO:0000256" key="7">
    <source>
        <dbReference type="ARBA" id="ARBA00022741"/>
    </source>
</evidence>
<dbReference type="Gene3D" id="1.20.1440.180">
    <property type="entry name" value="KEN domain"/>
    <property type="match status" value="1"/>
</dbReference>
<dbReference type="AlphaFoldDB" id="A0A9P0LNQ4"/>
<keyword evidence="3" id="KW-0723">Serine/threonine-protein kinase</keyword>
<keyword evidence="5" id="KW-0812">Transmembrane</keyword>
<dbReference type="InterPro" id="IPR045133">
    <property type="entry name" value="IRE1/2-like"/>
</dbReference>
<keyword evidence="16" id="KW-1185">Reference proteome</keyword>
<evidence type="ECO:0000256" key="5">
    <source>
        <dbReference type="ARBA" id="ARBA00022692"/>
    </source>
</evidence>
<comment type="caution">
    <text evidence="15">The sequence shown here is derived from an EMBL/GenBank/DDBJ whole genome shotgun (WGS) entry which is preliminary data.</text>
</comment>
<gene>
    <name evidence="15" type="ORF">ACAOBT_LOCUS22992</name>
</gene>
<dbReference type="PROSITE" id="PS00108">
    <property type="entry name" value="PROTEIN_KINASE_ST"/>
    <property type="match status" value="1"/>
</dbReference>
<dbReference type="Gene3D" id="3.30.200.20">
    <property type="entry name" value="Phosphorylase Kinase, domain 1"/>
    <property type="match status" value="1"/>
</dbReference>
<dbReference type="GO" id="GO:0005524">
    <property type="term" value="F:ATP binding"/>
    <property type="evidence" value="ECO:0007669"/>
    <property type="project" value="UniProtKB-KW"/>
</dbReference>
<organism evidence="15 16">
    <name type="scientific">Acanthoscelides obtectus</name>
    <name type="common">Bean weevil</name>
    <name type="synonym">Bruchus obtectus</name>
    <dbReference type="NCBI Taxonomy" id="200917"/>
    <lineage>
        <taxon>Eukaryota</taxon>
        <taxon>Metazoa</taxon>
        <taxon>Ecdysozoa</taxon>
        <taxon>Arthropoda</taxon>
        <taxon>Hexapoda</taxon>
        <taxon>Insecta</taxon>
        <taxon>Pterygota</taxon>
        <taxon>Neoptera</taxon>
        <taxon>Endopterygota</taxon>
        <taxon>Coleoptera</taxon>
        <taxon>Polyphaga</taxon>
        <taxon>Cucujiformia</taxon>
        <taxon>Chrysomeloidea</taxon>
        <taxon>Chrysomelidae</taxon>
        <taxon>Bruchinae</taxon>
        <taxon>Bruchini</taxon>
        <taxon>Acanthoscelides</taxon>
    </lineage>
</organism>
<dbReference type="SUPFAM" id="SSF50998">
    <property type="entry name" value="Quinoprotein alcohol dehydrogenase-like"/>
    <property type="match status" value="1"/>
</dbReference>
<evidence type="ECO:0000313" key="15">
    <source>
        <dbReference type="EMBL" id="CAH1996026.1"/>
    </source>
</evidence>
<dbReference type="CDD" id="cd10422">
    <property type="entry name" value="RNase_Ire1"/>
    <property type="match status" value="1"/>
</dbReference>
<evidence type="ECO:0000256" key="10">
    <source>
        <dbReference type="ARBA" id="ARBA00022989"/>
    </source>
</evidence>
<dbReference type="InterPro" id="IPR010513">
    <property type="entry name" value="KEN_dom"/>
</dbReference>
<dbReference type="SMART" id="SM00220">
    <property type="entry name" value="S_TKc"/>
    <property type="match status" value="1"/>
</dbReference>
<evidence type="ECO:0000256" key="1">
    <source>
        <dbReference type="ARBA" id="ARBA00004479"/>
    </source>
</evidence>
<evidence type="ECO:0000256" key="11">
    <source>
        <dbReference type="ARBA" id="ARBA00023136"/>
    </source>
</evidence>
<dbReference type="GO" id="GO:1990604">
    <property type="term" value="C:IRE1-TRAF2-ASK1 complex"/>
    <property type="evidence" value="ECO:0007669"/>
    <property type="project" value="TreeGrafter"/>
</dbReference>
<dbReference type="InterPro" id="IPR008271">
    <property type="entry name" value="Ser/Thr_kinase_AS"/>
</dbReference>
<feature type="signal peptide" evidence="12">
    <location>
        <begin position="1"/>
        <end position="21"/>
    </location>
</feature>
<dbReference type="InterPro" id="IPR015943">
    <property type="entry name" value="WD40/YVTN_repeat-like_dom_sf"/>
</dbReference>
<dbReference type="Gene3D" id="2.130.10.10">
    <property type="entry name" value="YVTN repeat-like/Quinoprotein amine dehydrogenase"/>
    <property type="match status" value="1"/>
</dbReference>
<dbReference type="EC" id="2.7.11.1" evidence="2"/>
<dbReference type="Pfam" id="PF00069">
    <property type="entry name" value="Pkinase"/>
    <property type="match status" value="1"/>
</dbReference>
<keyword evidence="10" id="KW-1133">Transmembrane helix</keyword>
<dbReference type="PROSITE" id="PS50011">
    <property type="entry name" value="PROTEIN_KINASE_DOM"/>
    <property type="match status" value="1"/>
</dbReference>
<protein>
    <recommendedName>
        <fullName evidence="2">non-specific serine/threonine protein kinase</fullName>
        <ecNumber evidence="2">2.7.11.1</ecNumber>
    </recommendedName>
</protein>
<evidence type="ECO:0000256" key="8">
    <source>
        <dbReference type="ARBA" id="ARBA00022777"/>
    </source>
</evidence>
<dbReference type="FunFam" id="3.30.200.20:FF:000077">
    <property type="entry name" value="Putative Serine/threonine-protein kinase/endoribonuclease IRE1"/>
    <property type="match status" value="1"/>
</dbReference>
<dbReference type="GO" id="GO:0051082">
    <property type="term" value="F:unfolded protein binding"/>
    <property type="evidence" value="ECO:0007669"/>
    <property type="project" value="TreeGrafter"/>
</dbReference>
<name>A0A9P0LNQ4_ACAOB</name>
<dbReference type="InterPro" id="IPR038357">
    <property type="entry name" value="KEN_sf"/>
</dbReference>
<evidence type="ECO:0000256" key="2">
    <source>
        <dbReference type="ARBA" id="ARBA00012513"/>
    </source>
</evidence>
<keyword evidence="9" id="KW-0067">ATP-binding</keyword>
<dbReference type="PANTHER" id="PTHR13954:SF6">
    <property type="entry name" value="NON-SPECIFIC SERINE_THREONINE PROTEIN KINASE"/>
    <property type="match status" value="1"/>
</dbReference>
<feature type="domain" description="Protein kinase" evidence="13">
    <location>
        <begin position="523"/>
        <end position="781"/>
    </location>
</feature>
<evidence type="ECO:0000256" key="12">
    <source>
        <dbReference type="SAM" id="SignalP"/>
    </source>
</evidence>
<evidence type="ECO:0000259" key="14">
    <source>
        <dbReference type="PROSITE" id="PS51392"/>
    </source>
</evidence>
<sequence>MNLRYFYIFLICYASNILVKAEEVGKKEAPENSSLDLVQDKDERLLLFSTLDGSLIAVNQDGGKILWKIKEKPIVQVPVDTSNAIVPIFLPDPKDGSLYLIGNVKEPLKKLPFTIPQLVSSSPCRSSDGILYTGKKTDTWFKLDPQTGKKQQILGWDDHSSTCPVDMEKSIYIGRSQYNLRMVDGKKPGNKWNVTFFDYTAAPMSKEDLSDYDYVHFTSTSSGKIITLDRRRGNFLWEANLDSPIISIYLLDKEGLISIPFTSLANHTITYLIEQLQTNDGFLQSSSHMKLYPTLYIGEHNHGLYALPSLVDQNVVTITASDSGPLLLGDPYAPGYPKEHSDYPLPGHNYHLPKEYYNGDSNNFQSVPSLGNHIIVYKGHYNIPSFDDQKLLAGSKEARSAASVCTDGCNMIPLGISDEKAEIAKKEENAKKTWSGWLKRKYEAVKNFINQQENKGLKLSLIVMTGCVIAMFWYLQIQVREVQNMSQNGSRTSQHSSYGQNNNVTALSEELPNGLVKVGKITFHPEQLLGKGCEGTFVYRGEFDSRRVAVKRLLPECFTFADREVALLRESDAHPHVIRYYCTEQDRMFRYIALELCQATLTDYVQGNCDIINITPLDILKQATLGLCHLHSLDIVHRDIKPHNVLISVPNSKGEVRVMISDFGLCKKLQVGKMSFSRRSGITGTDGWIAPEMLNGNERTTYAVDMFSLGCLYYYVLSNGSHPFGDSLRRQANILMGKYDLPEIKGPDWVVNIQKTLVSALISPAPEVRPSCKATLEHPMFWDYSMILAFFQEVSDRVEKAEPDNYVLRQLEDNGEQIVKLDWRIHIHEEVSSDLKKYRSYQGHSVRDLLRALRNKKHHFRELSTEAQKLLGDDVASFTTYWTERFPLLLVHTWITMQCVADEENFKKFYHMTHRYSVKHCREHMAAYMAQNPLNVTVINNEERDQKKYLPVRVKGEYQKVERKNYELVKSGGLYRNHDSPEKIPNNQNKQHQFVKGGLGKKRKNKKIDEPLVWAINQ</sequence>
<feature type="domain" description="KEN" evidence="14">
    <location>
        <begin position="784"/>
        <end position="912"/>
    </location>
</feature>
<dbReference type="SMART" id="SM00580">
    <property type="entry name" value="PUG"/>
    <property type="match status" value="1"/>
</dbReference>
<reference evidence="15" key="1">
    <citation type="submission" date="2022-03" db="EMBL/GenBank/DDBJ databases">
        <authorList>
            <person name="Sayadi A."/>
        </authorList>
    </citation>
    <scope>NUCLEOTIDE SEQUENCE</scope>
</reference>
<dbReference type="Pfam" id="PF06479">
    <property type="entry name" value="Ribonuc_2-5A"/>
    <property type="match status" value="1"/>
</dbReference>
<feature type="chain" id="PRO_5040486920" description="non-specific serine/threonine protein kinase" evidence="12">
    <location>
        <begin position="22"/>
        <end position="1018"/>
    </location>
</feature>
<dbReference type="GO" id="GO:0070059">
    <property type="term" value="P:intrinsic apoptotic signaling pathway in response to endoplasmic reticulum stress"/>
    <property type="evidence" value="ECO:0007669"/>
    <property type="project" value="TreeGrafter"/>
</dbReference>
<dbReference type="CDD" id="cd09769">
    <property type="entry name" value="Luminal_IRE1"/>
    <property type="match status" value="1"/>
</dbReference>
<dbReference type="SMART" id="SM00564">
    <property type="entry name" value="PQQ"/>
    <property type="match status" value="5"/>
</dbReference>
<evidence type="ECO:0000256" key="4">
    <source>
        <dbReference type="ARBA" id="ARBA00022679"/>
    </source>
</evidence>
<dbReference type="GO" id="GO:0004521">
    <property type="term" value="F:RNA endonuclease activity"/>
    <property type="evidence" value="ECO:0007669"/>
    <property type="project" value="InterPro"/>
</dbReference>
<dbReference type="Proteomes" id="UP001152888">
    <property type="component" value="Unassembled WGS sequence"/>
</dbReference>
<keyword evidence="8" id="KW-0418">Kinase</keyword>
<keyword evidence="7" id="KW-0547">Nucleotide-binding</keyword>
<accession>A0A9P0LNQ4</accession>
<dbReference type="Gene3D" id="1.10.510.10">
    <property type="entry name" value="Transferase(Phosphotransferase) domain 1"/>
    <property type="match status" value="1"/>
</dbReference>
<dbReference type="CDD" id="cd13982">
    <property type="entry name" value="STKc_IRE1"/>
    <property type="match status" value="1"/>
</dbReference>
<dbReference type="PANTHER" id="PTHR13954">
    <property type="entry name" value="IRE1-RELATED"/>
    <property type="match status" value="1"/>
</dbReference>
<evidence type="ECO:0000256" key="3">
    <source>
        <dbReference type="ARBA" id="ARBA00022527"/>
    </source>
</evidence>
<proteinExistence type="predicted"/>
<keyword evidence="4" id="KW-0808">Transferase</keyword>
<dbReference type="InterPro" id="IPR011047">
    <property type="entry name" value="Quinoprotein_ADH-like_sf"/>
</dbReference>
<evidence type="ECO:0000259" key="13">
    <source>
        <dbReference type="PROSITE" id="PS50011"/>
    </source>
</evidence>
<dbReference type="OrthoDB" id="63989at2759"/>
<dbReference type="GO" id="GO:0004674">
    <property type="term" value="F:protein serine/threonine kinase activity"/>
    <property type="evidence" value="ECO:0007669"/>
    <property type="project" value="UniProtKB-KW"/>
</dbReference>
<keyword evidence="6 12" id="KW-0732">Signal</keyword>
<evidence type="ECO:0000313" key="16">
    <source>
        <dbReference type="Proteomes" id="UP001152888"/>
    </source>
</evidence>
<dbReference type="GO" id="GO:0006397">
    <property type="term" value="P:mRNA processing"/>
    <property type="evidence" value="ECO:0007669"/>
    <property type="project" value="InterPro"/>
</dbReference>
<keyword evidence="11" id="KW-0472">Membrane</keyword>
<dbReference type="PROSITE" id="PS51392">
    <property type="entry name" value="KEN"/>
    <property type="match status" value="1"/>
</dbReference>
<dbReference type="SUPFAM" id="SSF56112">
    <property type="entry name" value="Protein kinase-like (PK-like)"/>
    <property type="match status" value="1"/>
</dbReference>
<dbReference type="InterPro" id="IPR018391">
    <property type="entry name" value="PQQ_b-propeller_rpt"/>
</dbReference>
<comment type="subcellular location">
    <subcellularLocation>
        <location evidence="1">Membrane</location>
        <topology evidence="1">Single-pass type I membrane protein</topology>
    </subcellularLocation>
</comment>